<dbReference type="Proteomes" id="UP000033774">
    <property type="component" value="Unassembled WGS sequence"/>
</dbReference>
<dbReference type="EMBL" id="LAJY01000033">
    <property type="protein sequence ID" value="KJV10866.1"/>
    <property type="molecule type" value="Genomic_DNA"/>
</dbReference>
<accession>A0A0F3IVZ1</accession>
<dbReference type="RefSeq" id="WP_045774408.1">
    <property type="nucleotide sequence ID" value="NZ_LAJY01000033.1"/>
</dbReference>
<protein>
    <submittedName>
        <fullName evidence="1">Uncharacterized protein</fullName>
    </submittedName>
</protein>
<evidence type="ECO:0000313" key="1">
    <source>
        <dbReference type="EMBL" id="KJV10866.1"/>
    </source>
</evidence>
<comment type="caution">
    <text evidence="1">The sequence shown here is derived from an EMBL/GenBank/DDBJ whole genome shotgun (WGS) entry which is preliminary data.</text>
</comment>
<evidence type="ECO:0000313" key="2">
    <source>
        <dbReference type="Proteomes" id="UP000033774"/>
    </source>
</evidence>
<dbReference type="OrthoDB" id="9783791at2"/>
<gene>
    <name evidence="1" type="ORF">VZ95_02105</name>
</gene>
<organism evidence="1 2">
    <name type="scientific">Elstera litoralis</name>
    <dbReference type="NCBI Taxonomy" id="552518"/>
    <lineage>
        <taxon>Bacteria</taxon>
        <taxon>Pseudomonadati</taxon>
        <taxon>Pseudomonadota</taxon>
        <taxon>Alphaproteobacteria</taxon>
        <taxon>Rhodospirillales</taxon>
        <taxon>Rhodospirillaceae</taxon>
        <taxon>Elstera</taxon>
    </lineage>
</organism>
<dbReference type="AlphaFoldDB" id="A0A0F3IVZ1"/>
<reference evidence="1 2" key="1">
    <citation type="submission" date="2015-03" db="EMBL/GenBank/DDBJ databases">
        <title>Draft genome sequence of Elstera litoralis.</title>
        <authorList>
            <person name="Rahalkar M.C."/>
            <person name="Dhakephalkar P.K."/>
            <person name="Pore S.D."/>
            <person name="Arora P."/>
            <person name="Kapse N.G."/>
            <person name="Pandit P.S."/>
        </authorList>
    </citation>
    <scope>NUCLEOTIDE SEQUENCE [LARGE SCALE GENOMIC DNA]</scope>
    <source>
        <strain evidence="1 2">Dia-1</strain>
    </source>
</reference>
<name>A0A0F3IVZ1_9PROT</name>
<keyword evidence="2" id="KW-1185">Reference proteome</keyword>
<sequence length="406" mass="44021">MSQRFFTLIERFGVETDGPSAVHSGNMGDIIHALPAVRELGIARFVLNCVVDTKLSGRILTEGGARFLVPLLLAQPTIRCVEIVRVPVDISEGFGADAATPIIKGLPLEHVDAGLLGVDHIFDRFRLEPLERNHLVACHSRAVGATSRGHARWIDLPEPPPVPKSGIILSFTPRYRQNDTRFFKEALEGLGPITKVGLPHEAWVYGDIPGDMVTAQDALDLAYRIDRAALFVGGQSLPHALAEGLKAPRLVDSPSHMLTSWPLGERGFVLPSTVAQARAFAIDLLQNPDEPSPHAWHAPRLRPASEEALRVGLFGKPAGGDYSEARSHWQLAETTPGLVSLSLPLAPLAAEGETPTALRLDVNTAAPHLMVRTLRLLDTQDRLIWALAPNTQDAAHFFGSLSRPDG</sequence>
<proteinExistence type="predicted"/>